<keyword evidence="5" id="KW-0677">Repeat</keyword>
<dbReference type="SMART" id="SM00179">
    <property type="entry name" value="EGF_CA"/>
    <property type="match status" value="1"/>
</dbReference>
<dbReference type="Proteomes" id="UP000261560">
    <property type="component" value="Unplaced"/>
</dbReference>
<dbReference type="InterPro" id="IPR000742">
    <property type="entry name" value="EGF"/>
</dbReference>
<keyword evidence="3" id="KW-0245">EGF-like domain</keyword>
<keyword evidence="7" id="KW-0325">Glycoprotein</keyword>
<dbReference type="Gene3D" id="2.10.25.10">
    <property type="entry name" value="Laminin"/>
    <property type="match status" value="1"/>
</dbReference>
<dbReference type="InterPro" id="IPR052080">
    <property type="entry name" value="vWF_C/EGF_Fibrillin"/>
</dbReference>
<keyword evidence="2" id="KW-0964">Secreted</keyword>
<evidence type="ECO:0000256" key="2">
    <source>
        <dbReference type="ARBA" id="ARBA00022525"/>
    </source>
</evidence>
<dbReference type="PROSITE" id="PS00010">
    <property type="entry name" value="ASX_HYDROXYL"/>
    <property type="match status" value="1"/>
</dbReference>
<accession>A0A3B3BTK7</accession>
<dbReference type="InterPro" id="IPR018097">
    <property type="entry name" value="EGF_Ca-bd_CS"/>
</dbReference>
<keyword evidence="4" id="KW-0732">Signal</keyword>
<dbReference type="PANTHER" id="PTHR47333">
    <property type="entry name" value="VON WILLEBRAND FACTOR C AND EGF DOMAIN-CONTAINING PROTEIN"/>
    <property type="match status" value="1"/>
</dbReference>
<reference evidence="9" key="1">
    <citation type="submission" date="2025-08" db="UniProtKB">
        <authorList>
            <consortium name="Ensembl"/>
        </authorList>
    </citation>
    <scope>IDENTIFICATION</scope>
</reference>
<evidence type="ECO:0000259" key="8">
    <source>
        <dbReference type="PROSITE" id="PS01186"/>
    </source>
</evidence>
<dbReference type="Pfam" id="PF07645">
    <property type="entry name" value="EGF_CA"/>
    <property type="match status" value="1"/>
</dbReference>
<dbReference type="STRING" id="30732.ENSOMEP00000008142"/>
<organism evidence="9 10">
    <name type="scientific">Oryzias melastigma</name>
    <name type="common">Marine medaka</name>
    <dbReference type="NCBI Taxonomy" id="30732"/>
    <lineage>
        <taxon>Eukaryota</taxon>
        <taxon>Metazoa</taxon>
        <taxon>Chordata</taxon>
        <taxon>Craniata</taxon>
        <taxon>Vertebrata</taxon>
        <taxon>Euteleostomi</taxon>
        <taxon>Actinopterygii</taxon>
        <taxon>Neopterygii</taxon>
        <taxon>Teleostei</taxon>
        <taxon>Neoteleostei</taxon>
        <taxon>Acanthomorphata</taxon>
        <taxon>Ovalentaria</taxon>
        <taxon>Atherinomorphae</taxon>
        <taxon>Beloniformes</taxon>
        <taxon>Adrianichthyidae</taxon>
        <taxon>Oryziinae</taxon>
        <taxon>Oryzias</taxon>
    </lineage>
</organism>
<dbReference type="PaxDb" id="30732-ENSOMEP00000008142"/>
<keyword evidence="6" id="KW-1015">Disulfide bond</keyword>
<name>A0A3B3BTK7_ORYME</name>
<dbReference type="InterPro" id="IPR000152">
    <property type="entry name" value="EGF-type_Asp/Asn_hydroxyl_site"/>
</dbReference>
<evidence type="ECO:0000256" key="6">
    <source>
        <dbReference type="ARBA" id="ARBA00023157"/>
    </source>
</evidence>
<comment type="subcellular location">
    <subcellularLocation>
        <location evidence="1">Secreted</location>
    </subcellularLocation>
</comment>
<evidence type="ECO:0000256" key="1">
    <source>
        <dbReference type="ARBA" id="ARBA00004613"/>
    </source>
</evidence>
<dbReference type="InterPro" id="IPR049883">
    <property type="entry name" value="NOTCH1_EGF-like"/>
</dbReference>
<protein>
    <recommendedName>
        <fullName evidence="8">EGF-like domain-containing protein</fullName>
    </recommendedName>
</protein>
<evidence type="ECO:0000313" key="10">
    <source>
        <dbReference type="Proteomes" id="UP000261560"/>
    </source>
</evidence>
<reference evidence="9" key="2">
    <citation type="submission" date="2025-09" db="UniProtKB">
        <authorList>
            <consortium name="Ensembl"/>
        </authorList>
    </citation>
    <scope>IDENTIFICATION</scope>
</reference>
<proteinExistence type="predicted"/>
<dbReference type="InterPro" id="IPR001881">
    <property type="entry name" value="EGF-like_Ca-bd_dom"/>
</dbReference>
<dbReference type="PANTHER" id="PTHR47333:SF4">
    <property type="entry name" value="EGF-LIKE DOMAIN-CONTAINING PROTEIN"/>
    <property type="match status" value="1"/>
</dbReference>
<dbReference type="FunFam" id="2.10.25.10:FF:000010">
    <property type="entry name" value="Pro-epidermal growth factor"/>
    <property type="match status" value="1"/>
</dbReference>
<sequence>MYATFFIDIDECLAETSGCEHYCINTLGSYECFCPKGFRLNHDKHSCICE</sequence>
<dbReference type="AlphaFoldDB" id="A0A3B3BTK7"/>
<dbReference type="SMART" id="SM00181">
    <property type="entry name" value="EGF"/>
    <property type="match status" value="1"/>
</dbReference>
<dbReference type="PROSITE" id="PS01186">
    <property type="entry name" value="EGF_2"/>
    <property type="match status" value="1"/>
</dbReference>
<dbReference type="GeneTree" id="ENSGT00970000197920"/>
<dbReference type="PROSITE" id="PS01187">
    <property type="entry name" value="EGF_CA"/>
    <property type="match status" value="1"/>
</dbReference>
<dbReference type="SUPFAM" id="SSF57196">
    <property type="entry name" value="EGF/Laminin"/>
    <property type="match status" value="1"/>
</dbReference>
<dbReference type="GO" id="GO:0005576">
    <property type="term" value="C:extracellular region"/>
    <property type="evidence" value="ECO:0007669"/>
    <property type="project" value="UniProtKB-SubCell"/>
</dbReference>
<dbReference type="GO" id="GO:0005509">
    <property type="term" value="F:calcium ion binding"/>
    <property type="evidence" value="ECO:0007669"/>
    <property type="project" value="InterPro"/>
</dbReference>
<evidence type="ECO:0000256" key="7">
    <source>
        <dbReference type="ARBA" id="ARBA00023180"/>
    </source>
</evidence>
<keyword evidence="10" id="KW-1185">Reference proteome</keyword>
<evidence type="ECO:0000313" key="9">
    <source>
        <dbReference type="Ensembl" id="ENSOMEP00000008142.1"/>
    </source>
</evidence>
<evidence type="ECO:0000256" key="4">
    <source>
        <dbReference type="ARBA" id="ARBA00022729"/>
    </source>
</evidence>
<dbReference type="OMA" id="ECQDNTH"/>
<feature type="domain" description="EGF-like" evidence="8">
    <location>
        <begin position="32"/>
        <end position="47"/>
    </location>
</feature>
<dbReference type="Ensembl" id="ENSOMET00000002948.1">
    <property type="protein sequence ID" value="ENSOMEP00000008142.1"/>
    <property type="gene ID" value="ENSOMEG00000000230.1"/>
</dbReference>
<evidence type="ECO:0000256" key="3">
    <source>
        <dbReference type="ARBA" id="ARBA00022536"/>
    </source>
</evidence>
<evidence type="ECO:0000256" key="5">
    <source>
        <dbReference type="ARBA" id="ARBA00022737"/>
    </source>
</evidence>